<accession>A0ABD2ZKG3</accession>
<reference evidence="3 4" key="1">
    <citation type="submission" date="2024-11" db="EMBL/GenBank/DDBJ databases">
        <title>A near-complete genome assembly of Cinchona calisaya.</title>
        <authorList>
            <person name="Lian D.C."/>
            <person name="Zhao X.W."/>
            <person name="Wei L."/>
        </authorList>
    </citation>
    <scope>NUCLEOTIDE SEQUENCE [LARGE SCALE GENOMIC DNA]</scope>
    <source>
        <tissue evidence="3">Nenye</tissue>
    </source>
</reference>
<organism evidence="3 4">
    <name type="scientific">Cinchona calisaya</name>
    <dbReference type="NCBI Taxonomy" id="153742"/>
    <lineage>
        <taxon>Eukaryota</taxon>
        <taxon>Viridiplantae</taxon>
        <taxon>Streptophyta</taxon>
        <taxon>Embryophyta</taxon>
        <taxon>Tracheophyta</taxon>
        <taxon>Spermatophyta</taxon>
        <taxon>Magnoliopsida</taxon>
        <taxon>eudicotyledons</taxon>
        <taxon>Gunneridae</taxon>
        <taxon>Pentapetalae</taxon>
        <taxon>asterids</taxon>
        <taxon>lamiids</taxon>
        <taxon>Gentianales</taxon>
        <taxon>Rubiaceae</taxon>
        <taxon>Cinchonoideae</taxon>
        <taxon>Cinchoneae</taxon>
        <taxon>Cinchona</taxon>
    </lineage>
</organism>
<dbReference type="Proteomes" id="UP001630127">
    <property type="component" value="Unassembled WGS sequence"/>
</dbReference>
<dbReference type="EMBL" id="JBJUIK010000009">
    <property type="protein sequence ID" value="KAL3518193.1"/>
    <property type="molecule type" value="Genomic_DNA"/>
</dbReference>
<dbReference type="PANTHER" id="PTHR47071">
    <property type="entry name" value="PROTEIN TRM32"/>
    <property type="match status" value="1"/>
</dbReference>
<evidence type="ECO:0000313" key="3">
    <source>
        <dbReference type="EMBL" id="KAL3518193.1"/>
    </source>
</evidence>
<dbReference type="PANTHER" id="PTHR47071:SF2">
    <property type="entry name" value="PROTEIN TRM32"/>
    <property type="match status" value="1"/>
</dbReference>
<evidence type="ECO:0000313" key="4">
    <source>
        <dbReference type="Proteomes" id="UP001630127"/>
    </source>
</evidence>
<sequence>MGKNMYTRHVDDELDELEEVEHVHPSCMWGIMHAIDYHHWHFNLKKMLLQKINLRKRVKGSRSSKAKELVQDPRELKKLVNEEEKHIPGAKKSGSNNKRGLKSRIKSLIAEEMSNEGNGKERGSSISSQPRLQRTYSIHHLEPPDQGFGEICSDGEHPFIFFPSNKDKGATKLSDPAKMNVKDKPDAYGKKSELRNEVASKDKERTNVLEVFKVNKDLFLEIVQDKDGSLRKFSHALHGSNVKARLAKSGSFPATDLVQKRTLQPSTLKQKQSEIWSVSKVEKLPAGTLVPKLDKFKHSKHVRSKSLPLEYSSSGSKLGQALNFILESTSQSDEGNREVVKPLTESKQLDQLEVREDRNLANSSAISVLSEASSGNVCSKLEKDSAKRYEKTATSRVDEETSFSSYETVECSFGKNTRSHRRSSSLNESMDKYTWLFENNFGKEVNLRSSGTRSLKLRDEYEMGSGGKASISFRRIRSLANVEIYSSLRNMVHDDANLEGWPITMIEENSSCEKVGCPDEMKPVVVSPATEGNAPAGDIEESVHQNELQEKGGFTIHQMDNLAESRENIPGDFSARMKDFDIEADFLTVDERTLNVGQAISPSELPPCLDLAFETYSEEEVSSSAEFQVSEGLLNRCNEETDSSINCWKSLDFETSSLLSSMPNVENLDHLKDTQINQSYNDNEADLDYVKDILENSGFAKDAFHKTWHSSNQPLDPLVFDEMEAYWHKECSAEDYCGCDHHQLVFDLVNEKLLNIYERSFTYYPKALSSSCYIRPFPVGDHFVDEMCSGVNTLMRLKPEQKQSLECLVALDMGKDDGWMNLQLESECMGLELEDLIFDELLEELVCS</sequence>
<dbReference type="InterPro" id="IPR025486">
    <property type="entry name" value="DUF4378"/>
</dbReference>
<protein>
    <recommendedName>
        <fullName evidence="2">DUF4378 domain-containing protein</fullName>
    </recommendedName>
</protein>
<feature type="region of interest" description="Disordered" evidence="1">
    <location>
        <begin position="79"/>
        <end position="131"/>
    </location>
</feature>
<keyword evidence="4" id="KW-1185">Reference proteome</keyword>
<dbReference type="AlphaFoldDB" id="A0ABD2ZKG3"/>
<evidence type="ECO:0000256" key="1">
    <source>
        <dbReference type="SAM" id="MobiDB-lite"/>
    </source>
</evidence>
<comment type="caution">
    <text evidence="3">The sequence shown here is derived from an EMBL/GenBank/DDBJ whole genome shotgun (WGS) entry which is preliminary data.</text>
</comment>
<proteinExistence type="predicted"/>
<dbReference type="Pfam" id="PF14309">
    <property type="entry name" value="DUF4378"/>
    <property type="match status" value="1"/>
</dbReference>
<evidence type="ECO:0000259" key="2">
    <source>
        <dbReference type="Pfam" id="PF14309"/>
    </source>
</evidence>
<feature type="domain" description="DUF4378" evidence="2">
    <location>
        <begin position="686"/>
        <end position="844"/>
    </location>
</feature>
<dbReference type="InterPro" id="IPR044257">
    <property type="entry name" value="TRM32-like"/>
</dbReference>
<name>A0ABD2ZKG3_9GENT</name>
<gene>
    <name evidence="3" type="ORF">ACH5RR_020782</name>
</gene>